<comment type="caution">
    <text evidence="4">The sequence shown here is derived from an EMBL/GenBank/DDBJ whole genome shotgun (WGS) entry which is preliminary data.</text>
</comment>
<dbReference type="PROSITE" id="PS50113">
    <property type="entry name" value="PAC"/>
    <property type="match status" value="2"/>
</dbReference>
<evidence type="ECO:0000259" key="2">
    <source>
        <dbReference type="PROSITE" id="PS50113"/>
    </source>
</evidence>
<dbReference type="Pfam" id="PF00989">
    <property type="entry name" value="PAS"/>
    <property type="match status" value="1"/>
</dbReference>
<feature type="domain" description="PAC" evidence="2">
    <location>
        <begin position="252"/>
        <end position="304"/>
    </location>
</feature>
<dbReference type="EMBL" id="AFHG01000058">
    <property type="protein sequence ID" value="EGK70235.1"/>
    <property type="molecule type" value="Genomic_DNA"/>
</dbReference>
<feature type="domain" description="PAS" evidence="1">
    <location>
        <begin position="178"/>
        <end position="248"/>
    </location>
</feature>
<dbReference type="Proteomes" id="UP000005019">
    <property type="component" value="Unassembled WGS sequence"/>
</dbReference>
<dbReference type="OrthoDB" id="344644at2"/>
<sequence length="633" mass="68719">MLALLFSVVVGSWHGTTTSYVLPVAVLVTGLSMLWLARKLPWYVGSPHRPEATAQQEQWAGQLCHNISSPSVTIQGQEITFANQAFLALLHYGGRGDQVVGLPFTNLLHPVDHPRFATLMAIAGTDDATDAEGVLRLVRADGGPVKLHASISPLTLVPGSRLIQFSADAAVAPARDGVENSMSVVLDQLDLVMFKTDAEGRIAYVNRAWERLTGRSMPESRGRMLSAAVHPEDRDSVDKAMLSVAGGQTDHLSMEVRLVNTGGNVFWVMLRAQTCTLPDGDLVGVVGTLSEVTRRRRGEELGSSRRYLNTLLANVPGMVYRGRNDPEWTMEFVSDGSVDLIGYEPWELVENHRVSFGSLVHPEDREFLWAQVQASLAQHKPYQISYRVADVSGNYLWVWEQGRGVFSSQGELLAIEGFITDVSERRGAEEKARRRMWFEARTGMTSRAIFDSLLAWTLHQSQVNDFPFALLWVDVSGLAGRLSPPETGVELIQATGVAGPGAQTQAGSEAIEQALARVARRFRPVNGPGAAVTYMDNYQFAVLLTDFRAGETARALAGSTEVITAVSQLASRLVQELSAPLTVGAEEVPVPVSVGIAIADARYIGAESMFAAARRAATQAAELGPGHCEFADE</sequence>
<dbReference type="eggNOG" id="COG2202">
    <property type="taxonomic scope" value="Bacteria"/>
</dbReference>
<dbReference type="Pfam" id="PF08447">
    <property type="entry name" value="PAS_3"/>
    <property type="match status" value="1"/>
</dbReference>
<name>F5RH31_METUF</name>
<reference evidence="4 5" key="1">
    <citation type="journal article" date="2011" name="J. Bacteriol.">
        <title>Genome sequence of Methyloversatilis universalis FAM5T, a methylotrophic representative of the order Rhodocyclales.</title>
        <authorList>
            <person name="Kittichotirat W."/>
            <person name="Good N.M."/>
            <person name="Hall R."/>
            <person name="Bringel F."/>
            <person name="Lajus A."/>
            <person name="Medigue C."/>
            <person name="Smalley N.E."/>
            <person name="Beck D."/>
            <person name="Bumgarner R."/>
            <person name="Vuilleumier S."/>
            <person name="Kalyuzhnaya M.G."/>
        </authorList>
    </citation>
    <scope>NUCLEOTIDE SEQUENCE [LARGE SCALE GENOMIC DNA]</scope>
    <source>
        <strain evidence="5">ATCC BAA-1314 / JCM 13912 / FAM5</strain>
    </source>
</reference>
<evidence type="ECO:0000259" key="1">
    <source>
        <dbReference type="PROSITE" id="PS50112"/>
    </source>
</evidence>
<organism evidence="4 5">
    <name type="scientific">Methyloversatilis universalis (strain ATCC BAA-1314 / DSM 25237 / JCM 13912 / CCUG 52030 / FAM5)</name>
    <dbReference type="NCBI Taxonomy" id="1000565"/>
    <lineage>
        <taxon>Bacteria</taxon>
        <taxon>Pseudomonadati</taxon>
        <taxon>Pseudomonadota</taxon>
        <taxon>Betaproteobacteria</taxon>
        <taxon>Nitrosomonadales</taxon>
        <taxon>Sterolibacteriaceae</taxon>
        <taxon>Methyloversatilis</taxon>
    </lineage>
</organism>
<dbReference type="InterPro" id="IPR000014">
    <property type="entry name" value="PAS"/>
</dbReference>
<dbReference type="PANTHER" id="PTHR44757:SF2">
    <property type="entry name" value="BIOFILM ARCHITECTURE MAINTENANCE PROTEIN MBAA"/>
    <property type="match status" value="1"/>
</dbReference>
<dbReference type="PANTHER" id="PTHR44757">
    <property type="entry name" value="DIGUANYLATE CYCLASE DGCP"/>
    <property type="match status" value="1"/>
</dbReference>
<proteinExistence type="predicted"/>
<dbReference type="InterPro" id="IPR001610">
    <property type="entry name" value="PAC"/>
</dbReference>
<dbReference type="InterPro" id="IPR029787">
    <property type="entry name" value="Nucleotide_cyclase"/>
</dbReference>
<dbReference type="InterPro" id="IPR052155">
    <property type="entry name" value="Biofilm_reg_signaling"/>
</dbReference>
<feature type="domain" description="PAS" evidence="1">
    <location>
        <begin position="304"/>
        <end position="379"/>
    </location>
</feature>
<keyword evidence="5" id="KW-1185">Reference proteome</keyword>
<dbReference type="CDD" id="cd00130">
    <property type="entry name" value="PAS"/>
    <property type="match status" value="3"/>
</dbReference>
<dbReference type="Gene3D" id="3.30.70.270">
    <property type="match status" value="1"/>
</dbReference>
<gene>
    <name evidence="4" type="ORF">METUNv1_03623</name>
</gene>
<dbReference type="Gene3D" id="3.30.450.20">
    <property type="entry name" value="PAS domain"/>
    <property type="match status" value="3"/>
</dbReference>
<dbReference type="GO" id="GO:0006355">
    <property type="term" value="P:regulation of DNA-templated transcription"/>
    <property type="evidence" value="ECO:0007669"/>
    <property type="project" value="InterPro"/>
</dbReference>
<accession>F5RH31</accession>
<evidence type="ECO:0000313" key="5">
    <source>
        <dbReference type="Proteomes" id="UP000005019"/>
    </source>
</evidence>
<evidence type="ECO:0000313" key="4">
    <source>
        <dbReference type="EMBL" id="EGK70235.1"/>
    </source>
</evidence>
<feature type="domain" description="PAC" evidence="2">
    <location>
        <begin position="382"/>
        <end position="434"/>
    </location>
</feature>
<evidence type="ECO:0000259" key="3">
    <source>
        <dbReference type="PROSITE" id="PS50887"/>
    </source>
</evidence>
<dbReference type="InterPro" id="IPR035965">
    <property type="entry name" value="PAS-like_dom_sf"/>
</dbReference>
<dbReference type="InterPro" id="IPR043128">
    <property type="entry name" value="Rev_trsase/Diguanyl_cyclase"/>
</dbReference>
<dbReference type="SMART" id="SM00086">
    <property type="entry name" value="PAC"/>
    <property type="match status" value="3"/>
</dbReference>
<dbReference type="InterPro" id="IPR000700">
    <property type="entry name" value="PAS-assoc_C"/>
</dbReference>
<dbReference type="PROSITE" id="PS50112">
    <property type="entry name" value="PAS"/>
    <property type="match status" value="2"/>
</dbReference>
<dbReference type="PROSITE" id="PS50887">
    <property type="entry name" value="GGDEF"/>
    <property type="match status" value="1"/>
</dbReference>
<dbReference type="InterPro" id="IPR013767">
    <property type="entry name" value="PAS_fold"/>
</dbReference>
<feature type="domain" description="GGDEF" evidence="3">
    <location>
        <begin position="466"/>
        <end position="633"/>
    </location>
</feature>
<protein>
    <submittedName>
        <fullName evidence="4">PAS/PAC sensor protein</fullName>
    </submittedName>
</protein>
<dbReference type="InterPro" id="IPR000160">
    <property type="entry name" value="GGDEF_dom"/>
</dbReference>
<dbReference type="NCBIfam" id="TIGR00229">
    <property type="entry name" value="sensory_box"/>
    <property type="match status" value="2"/>
</dbReference>
<dbReference type="SUPFAM" id="SSF55785">
    <property type="entry name" value="PYP-like sensor domain (PAS domain)"/>
    <property type="match status" value="3"/>
</dbReference>
<dbReference type="InterPro" id="IPR013655">
    <property type="entry name" value="PAS_fold_3"/>
</dbReference>
<dbReference type="Pfam" id="PF13426">
    <property type="entry name" value="PAS_9"/>
    <property type="match status" value="1"/>
</dbReference>
<dbReference type="AlphaFoldDB" id="F5RH31"/>
<dbReference type="SMART" id="SM00091">
    <property type="entry name" value="PAS"/>
    <property type="match status" value="3"/>
</dbReference>
<dbReference type="SUPFAM" id="SSF55073">
    <property type="entry name" value="Nucleotide cyclase"/>
    <property type="match status" value="1"/>
</dbReference>
<dbReference type="STRING" id="1000565.METUNv1_03623"/>